<dbReference type="SUPFAM" id="SSF57850">
    <property type="entry name" value="RING/U-box"/>
    <property type="match status" value="1"/>
</dbReference>
<sequence length="553" mass="56955">MRPLMSPDPHCASCNGTFVEKLDNPEDDPRAALGPGGGGMDFDNDMDGLQAFGLLAGLSDLLRGPGGTNFTGAGRTTGGRRASDPSNESTTSSPGVSRESSSGFRFEYGGPDGGRRTIVIGGDNVLGRRDSQEQQQGTASPPSLSDFLRTGNPSTRSDGSNASTNSIPGNLMAQYLISMLGGGMRGGPMFMPMPFGMMGDEHGGPAEGRWGDYVFSQDALDQIITQIMEAGNASRPVPAPDDMIKNLPRDVLMEGNPLLGEDCAVCKDAFSLTADPSEQVVVTLPCKHPFHVDCIEPWLKSSGTCPVCRYALVAQPTQQPGAGGAGAGPSGSSQASSSSPPPVPPSSTRPTAGGSGAGAGANANAGSNPGTEARGIPFPPEPDWEELRRNNGGSFTRSGPLPSATLANLFSSLGGTSTFTTTTTTTTSTPGSPTRTQTTTSTHSHSHPRSNSNSSDDARNRGGQRGNDGENGGSGSGHTGIMERISSIFSSATSHLHSHHDSSSSSNNNNNNSSSSGSSANSSSSNNSGSRPSSPRRHRGSQSPRREDRKPGE</sequence>
<organism evidence="7 8">
    <name type="scientific">Schizopora paradoxa</name>
    <dbReference type="NCBI Taxonomy" id="27342"/>
    <lineage>
        <taxon>Eukaryota</taxon>
        <taxon>Fungi</taxon>
        <taxon>Dikarya</taxon>
        <taxon>Basidiomycota</taxon>
        <taxon>Agaricomycotina</taxon>
        <taxon>Agaricomycetes</taxon>
        <taxon>Hymenochaetales</taxon>
        <taxon>Schizoporaceae</taxon>
        <taxon>Schizopora</taxon>
    </lineage>
</organism>
<evidence type="ECO:0000256" key="4">
    <source>
        <dbReference type="PROSITE-ProRule" id="PRU00175"/>
    </source>
</evidence>
<feature type="compositionally biased region" description="Low complexity" evidence="5">
    <location>
        <begin position="360"/>
        <end position="371"/>
    </location>
</feature>
<feature type="region of interest" description="Disordered" evidence="5">
    <location>
        <begin position="492"/>
        <end position="553"/>
    </location>
</feature>
<evidence type="ECO:0000256" key="2">
    <source>
        <dbReference type="ARBA" id="ARBA00022771"/>
    </source>
</evidence>
<protein>
    <recommendedName>
        <fullName evidence="6">RING-type domain-containing protein</fullName>
    </recommendedName>
</protein>
<feature type="compositionally biased region" description="Low complexity" evidence="5">
    <location>
        <begin position="409"/>
        <end position="455"/>
    </location>
</feature>
<dbReference type="STRING" id="27342.A0A0H2RWZ8"/>
<proteinExistence type="predicted"/>
<evidence type="ECO:0000256" key="5">
    <source>
        <dbReference type="SAM" id="MobiDB-lite"/>
    </source>
</evidence>
<dbReference type="GO" id="GO:0006511">
    <property type="term" value="P:ubiquitin-dependent protein catabolic process"/>
    <property type="evidence" value="ECO:0007669"/>
    <property type="project" value="TreeGrafter"/>
</dbReference>
<evidence type="ECO:0000259" key="6">
    <source>
        <dbReference type="PROSITE" id="PS50089"/>
    </source>
</evidence>
<dbReference type="PROSITE" id="PS50089">
    <property type="entry name" value="ZF_RING_2"/>
    <property type="match status" value="1"/>
</dbReference>
<dbReference type="Proteomes" id="UP000053477">
    <property type="component" value="Unassembled WGS sequence"/>
</dbReference>
<dbReference type="SMART" id="SM00184">
    <property type="entry name" value="RING"/>
    <property type="match status" value="1"/>
</dbReference>
<dbReference type="InterPro" id="IPR001841">
    <property type="entry name" value="Znf_RING"/>
</dbReference>
<dbReference type="Pfam" id="PF13639">
    <property type="entry name" value="zf-RING_2"/>
    <property type="match status" value="1"/>
</dbReference>
<dbReference type="PANTHER" id="PTHR45931:SF3">
    <property type="entry name" value="RING ZINC FINGER-CONTAINING PROTEIN"/>
    <property type="match status" value="1"/>
</dbReference>
<feature type="compositionally biased region" description="Polar residues" evidence="5">
    <location>
        <begin position="133"/>
        <end position="143"/>
    </location>
</feature>
<feature type="compositionally biased region" description="Polar residues" evidence="5">
    <location>
        <begin position="151"/>
        <end position="168"/>
    </location>
</feature>
<feature type="compositionally biased region" description="Gly residues" evidence="5">
    <location>
        <begin position="463"/>
        <end position="478"/>
    </location>
</feature>
<dbReference type="GO" id="GO:0061630">
    <property type="term" value="F:ubiquitin protein ligase activity"/>
    <property type="evidence" value="ECO:0007669"/>
    <property type="project" value="TreeGrafter"/>
</dbReference>
<dbReference type="AlphaFoldDB" id="A0A0H2RWZ8"/>
<dbReference type="InterPro" id="IPR013083">
    <property type="entry name" value="Znf_RING/FYVE/PHD"/>
</dbReference>
<feature type="region of interest" description="Disordered" evidence="5">
    <location>
        <begin position="318"/>
        <end position="480"/>
    </location>
</feature>
<gene>
    <name evidence="7" type="ORF">SCHPADRAFT_907848</name>
</gene>
<reference evidence="7 8" key="1">
    <citation type="submission" date="2015-04" db="EMBL/GenBank/DDBJ databases">
        <title>Complete genome sequence of Schizopora paradoxa KUC8140, a cosmopolitan wood degrader in East Asia.</title>
        <authorList>
            <consortium name="DOE Joint Genome Institute"/>
            <person name="Min B."/>
            <person name="Park H."/>
            <person name="Jang Y."/>
            <person name="Kim J.-J."/>
            <person name="Kim K.H."/>
            <person name="Pangilinan J."/>
            <person name="Lipzen A."/>
            <person name="Riley R."/>
            <person name="Grigoriev I.V."/>
            <person name="Spatafora J.W."/>
            <person name="Choi I.-G."/>
        </authorList>
    </citation>
    <scope>NUCLEOTIDE SEQUENCE [LARGE SCALE GENOMIC DNA]</scope>
    <source>
        <strain evidence="7 8">KUC8140</strain>
    </source>
</reference>
<keyword evidence="3" id="KW-0862">Zinc</keyword>
<evidence type="ECO:0000256" key="3">
    <source>
        <dbReference type="ARBA" id="ARBA00022833"/>
    </source>
</evidence>
<feature type="domain" description="RING-type" evidence="6">
    <location>
        <begin position="263"/>
        <end position="309"/>
    </location>
</feature>
<dbReference type="OrthoDB" id="8062037at2759"/>
<dbReference type="GO" id="GO:0008270">
    <property type="term" value="F:zinc ion binding"/>
    <property type="evidence" value="ECO:0007669"/>
    <property type="project" value="UniProtKB-KW"/>
</dbReference>
<feature type="compositionally biased region" description="Low complexity" evidence="5">
    <location>
        <begin position="503"/>
        <end position="533"/>
    </location>
</feature>
<feature type="compositionally biased region" description="Basic and acidic residues" evidence="5">
    <location>
        <begin position="20"/>
        <end position="30"/>
    </location>
</feature>
<feature type="region of interest" description="Disordered" evidence="5">
    <location>
        <begin position="63"/>
        <end position="168"/>
    </location>
</feature>
<dbReference type="EMBL" id="KQ086059">
    <property type="protein sequence ID" value="KLO09341.1"/>
    <property type="molecule type" value="Genomic_DNA"/>
</dbReference>
<feature type="compositionally biased region" description="Low complexity" evidence="5">
    <location>
        <begin position="89"/>
        <end position="103"/>
    </location>
</feature>
<dbReference type="InParanoid" id="A0A0H2RWZ8"/>
<keyword evidence="8" id="KW-1185">Reference proteome</keyword>
<dbReference type="CDD" id="cd16454">
    <property type="entry name" value="RING-H2_PA-TM-RING"/>
    <property type="match status" value="1"/>
</dbReference>
<accession>A0A0H2RWZ8</accession>
<feature type="compositionally biased region" description="Basic and acidic residues" evidence="5">
    <location>
        <begin position="544"/>
        <end position="553"/>
    </location>
</feature>
<keyword evidence="1" id="KW-0479">Metal-binding</keyword>
<name>A0A0H2RWZ8_9AGAM</name>
<dbReference type="Gene3D" id="3.30.40.10">
    <property type="entry name" value="Zinc/RING finger domain, C3HC4 (zinc finger)"/>
    <property type="match status" value="1"/>
</dbReference>
<keyword evidence="2 4" id="KW-0863">Zinc-finger</keyword>
<dbReference type="PANTHER" id="PTHR45931">
    <property type="entry name" value="SI:CH211-59O9.10"/>
    <property type="match status" value="1"/>
</dbReference>
<evidence type="ECO:0000313" key="8">
    <source>
        <dbReference type="Proteomes" id="UP000053477"/>
    </source>
</evidence>
<dbReference type="InterPro" id="IPR051834">
    <property type="entry name" value="RING_finger_E3_ligase"/>
</dbReference>
<evidence type="ECO:0000256" key="1">
    <source>
        <dbReference type="ARBA" id="ARBA00022723"/>
    </source>
</evidence>
<dbReference type="GO" id="GO:0005634">
    <property type="term" value="C:nucleus"/>
    <property type="evidence" value="ECO:0007669"/>
    <property type="project" value="TreeGrafter"/>
</dbReference>
<evidence type="ECO:0000313" key="7">
    <source>
        <dbReference type="EMBL" id="KLO09341.1"/>
    </source>
</evidence>
<feature type="region of interest" description="Disordered" evidence="5">
    <location>
        <begin position="19"/>
        <end position="44"/>
    </location>
</feature>